<dbReference type="Proteomes" id="UP000026999">
    <property type="component" value="Segment"/>
</dbReference>
<keyword evidence="2" id="KW-1185">Reference proteome</keyword>
<organism evidence="1 2">
    <name type="scientific">Staphylococcus phage 6ec</name>
    <dbReference type="NCBI Taxonomy" id="1500386"/>
    <lineage>
        <taxon>Viruses</taxon>
        <taxon>Duplodnaviria</taxon>
        <taxon>Heunggongvirae</taxon>
        <taxon>Uroviricota</taxon>
        <taxon>Caudoviricetes</taxon>
        <taxon>Sextaecvirus</taxon>
        <taxon>Sextaecvirus sextaec</taxon>
    </lineage>
</organism>
<dbReference type="RefSeq" id="YP_009042531.1">
    <property type="nucleotide sequence ID" value="NC_024355.1"/>
</dbReference>
<protein>
    <submittedName>
        <fullName evidence="1">Uncharacterized protein</fullName>
    </submittedName>
</protein>
<evidence type="ECO:0000313" key="1">
    <source>
        <dbReference type="EMBL" id="AIA64052.1"/>
    </source>
</evidence>
<sequence length="74" mass="9183">MLRVLFFQDTYLSDYNTARRVGQEIDLQFDMAYELYREGKADILNPYYNKDLFKDIERYDKDWERFIRLEGDRP</sequence>
<dbReference type="EMBL" id="KJ804259">
    <property type="protein sequence ID" value="AIA64052.1"/>
    <property type="molecule type" value="Genomic_DNA"/>
</dbReference>
<name>A0A060AKE5_9CAUD</name>
<dbReference type="KEGG" id="vg:19685768"/>
<proteinExistence type="predicted"/>
<evidence type="ECO:0000313" key="2">
    <source>
        <dbReference type="Proteomes" id="UP000026999"/>
    </source>
</evidence>
<gene>
    <name evidence="1" type="ORF">PHAGE6E_26</name>
</gene>
<reference evidence="1 2" key="1">
    <citation type="journal article" date="2014" name="Genome Announc.">
        <title>Complete Genome Sequence of a Staphylococcus epidermidis Bacteriophage Isolated from the Anterior Nares of Humans.</title>
        <authorList>
            <person name="Aswani V.H."/>
            <person name="Tremblay D.M."/>
            <person name="Moineau S."/>
            <person name="Shukla S.K."/>
        </authorList>
    </citation>
    <scope>NUCLEOTIDE SEQUENCE [LARGE SCALE GENOMIC DNA]</scope>
</reference>
<accession>A0A060AKE5</accession>
<dbReference type="GeneID" id="19685768"/>
<dbReference type="OrthoDB" id="34029at10239"/>